<dbReference type="PANTHER" id="PTHR24139:SF34">
    <property type="entry name" value="85_88 KDA CALCIUM-INDEPENDENT PHOSPHOLIPASE A2"/>
    <property type="match status" value="1"/>
</dbReference>
<evidence type="ECO:0000256" key="6">
    <source>
        <dbReference type="ARBA" id="ARBA00023422"/>
    </source>
</evidence>
<sequence>MSFFSQLASAVATNLVNSLTSSNTIDPVKVIEVSSSSLVTRSVCKRDQCLVLYGKGVGTNAGFELIMTGSRDKVYSLCRSAEVTYVEHHFEMARDKLPYLTRISIELCVLPQLQDVWSLITTNPCWTAAHIVAHYGLQEGLKEPSFLALLCISDESTRMTPMHVAAKNGKADFIKAAIAAMSGNAQFDAKDAKGNTVYHYAAMANKETVEALAFCALDGTINSRNKENLTPLHLACQADKPDCVKALIAAGANINVASNEEGSIVQTAVANSFACAKEILTAFPNQLHVKDMKNGGTPLHWATTKEVVLALVELGCSIDARNFSGHTALHVMVQRDRFECVVALLTCGADPNLVDSSGNSPLHLASSSASLLIIQALLVFGSDVNILNDRAESPRHIVAGRGSSSGPALLYCLHAVGAKRCSQKTPKCVDGCSPTGKDDGQSSCADQIPRSRHLFDAMLHQVCQHSATANQAPKSIVGGRVLCLDGGGIRGLILIQMLEALELILGGPVIQHFDWISGTSTGGILSLALACGKSVRECKSMYFRFKDQVFIGKRPYNADFLEGFLRTEFGERTMADITGPKLFVTAVIADMIPADLHIFRNYTSPQDLLSLPEATVSKKPEEQMVWQAARASGAAPTYFRAFGSFLDGGLIANNPTLDVLTEIQEYNSVMNALGAGSSTPPMLVVSLGTGCKPTEQVTSIDVFRPEGLIDAARLAWGASAFLKLLVEQVTSTDRRVVDRARSWCSMIGCAYFRLSPCLEKDIPLDETRNEQLIPMLWETKAFIHSHSADFKKIAQLLKA</sequence>
<gene>
    <name evidence="7" type="ORF">APZ42_026622</name>
</gene>
<dbReference type="PROSITE" id="PS50297">
    <property type="entry name" value="ANK_REP_REGION"/>
    <property type="match status" value="3"/>
</dbReference>
<organism evidence="7 8">
    <name type="scientific">Daphnia magna</name>
    <dbReference type="NCBI Taxonomy" id="35525"/>
    <lineage>
        <taxon>Eukaryota</taxon>
        <taxon>Metazoa</taxon>
        <taxon>Ecdysozoa</taxon>
        <taxon>Arthropoda</taxon>
        <taxon>Crustacea</taxon>
        <taxon>Branchiopoda</taxon>
        <taxon>Diplostraca</taxon>
        <taxon>Cladocera</taxon>
        <taxon>Anomopoda</taxon>
        <taxon>Daphniidae</taxon>
        <taxon>Daphnia</taxon>
    </lineage>
</organism>
<dbReference type="GO" id="GO:0052816">
    <property type="term" value="F:long-chain fatty acyl-CoA hydrolase activity"/>
    <property type="evidence" value="ECO:0007669"/>
    <property type="project" value="TreeGrafter"/>
</dbReference>
<accession>A0A0P5V4W6</accession>
<dbReference type="EMBL" id="LRGB01002101">
    <property type="protein sequence ID" value="KZS09174.1"/>
    <property type="molecule type" value="Genomic_DNA"/>
</dbReference>
<dbReference type="InterPro" id="IPR002110">
    <property type="entry name" value="Ankyrin_rpt"/>
</dbReference>
<dbReference type="SMART" id="SM00248">
    <property type="entry name" value="ANK"/>
    <property type="match status" value="6"/>
</dbReference>
<dbReference type="Pfam" id="PF01734">
    <property type="entry name" value="Patatin"/>
    <property type="match status" value="1"/>
</dbReference>
<dbReference type="GO" id="GO:0016042">
    <property type="term" value="P:lipid catabolic process"/>
    <property type="evidence" value="ECO:0007669"/>
    <property type="project" value="UniProtKB-UniRule"/>
</dbReference>
<dbReference type="InterPro" id="IPR047148">
    <property type="entry name" value="PLPL9"/>
</dbReference>
<evidence type="ECO:0000256" key="2">
    <source>
        <dbReference type="ARBA" id="ARBA00022737"/>
    </source>
</evidence>
<evidence type="ECO:0000256" key="1">
    <source>
        <dbReference type="ARBA" id="ARBA00013278"/>
    </source>
</evidence>
<dbReference type="PROSITE" id="PS50088">
    <property type="entry name" value="ANK_REPEAT"/>
    <property type="match status" value="3"/>
</dbReference>
<dbReference type="SUPFAM" id="SSF52151">
    <property type="entry name" value="FabD/lysophospholipase-like"/>
    <property type="match status" value="1"/>
</dbReference>
<comment type="caution">
    <text evidence="7">The sequence shown here is derived from an EMBL/GenBank/DDBJ whole genome shotgun (WGS) entry which is preliminary data.</text>
</comment>
<dbReference type="Gene3D" id="1.25.40.20">
    <property type="entry name" value="Ankyrin repeat-containing domain"/>
    <property type="match status" value="2"/>
</dbReference>
<protein>
    <recommendedName>
        <fullName evidence="1">phospholipase A2</fullName>
        <ecNumber evidence="1">3.1.1.4</ecNumber>
    </recommendedName>
</protein>
<evidence type="ECO:0000313" key="7">
    <source>
        <dbReference type="EMBL" id="KZS09174.1"/>
    </source>
</evidence>
<evidence type="ECO:0000313" key="8">
    <source>
        <dbReference type="Proteomes" id="UP000076858"/>
    </source>
</evidence>
<dbReference type="Pfam" id="PF12796">
    <property type="entry name" value="Ank_2"/>
    <property type="match status" value="2"/>
</dbReference>
<dbReference type="Proteomes" id="UP000076858">
    <property type="component" value="Unassembled WGS sequence"/>
</dbReference>
<proteinExistence type="predicted"/>
<evidence type="ECO:0000256" key="4">
    <source>
        <dbReference type="ARBA" id="ARBA00023043"/>
    </source>
</evidence>
<dbReference type="SUPFAM" id="SSF48403">
    <property type="entry name" value="Ankyrin repeat"/>
    <property type="match status" value="1"/>
</dbReference>
<dbReference type="InterPro" id="IPR002641">
    <property type="entry name" value="PNPLA_dom"/>
</dbReference>
<dbReference type="CDD" id="cd07212">
    <property type="entry name" value="Pat_PNPLA9"/>
    <property type="match status" value="1"/>
</dbReference>
<reference evidence="7 8" key="1">
    <citation type="submission" date="2016-03" db="EMBL/GenBank/DDBJ databases">
        <title>EvidentialGene: Evidence-directed Construction of Genes on Genomes.</title>
        <authorList>
            <person name="Gilbert D.G."/>
            <person name="Choi J.-H."/>
            <person name="Mockaitis K."/>
            <person name="Colbourne J."/>
            <person name="Pfrender M."/>
        </authorList>
    </citation>
    <scope>NUCLEOTIDE SEQUENCE [LARGE SCALE GENOMIC DNA]</scope>
    <source>
        <strain evidence="7 8">Xinb3</strain>
        <tissue evidence="7">Complete organism</tissue>
    </source>
</reference>
<dbReference type="GO" id="GO:2000304">
    <property type="term" value="P:positive regulation of ceramide biosynthetic process"/>
    <property type="evidence" value="ECO:0007669"/>
    <property type="project" value="TreeGrafter"/>
</dbReference>
<keyword evidence="3" id="KW-0378">Hydrolase</keyword>
<dbReference type="OrthoDB" id="10021675at2759"/>
<dbReference type="AlphaFoldDB" id="A0A0P5V4W6"/>
<evidence type="ECO:0000256" key="3">
    <source>
        <dbReference type="ARBA" id="ARBA00022801"/>
    </source>
</evidence>
<keyword evidence="2" id="KW-0677">Repeat</keyword>
<dbReference type="GO" id="GO:0005739">
    <property type="term" value="C:mitochondrion"/>
    <property type="evidence" value="ECO:0007669"/>
    <property type="project" value="TreeGrafter"/>
</dbReference>
<dbReference type="GO" id="GO:0047499">
    <property type="term" value="F:calcium-independent phospholipase A2 activity"/>
    <property type="evidence" value="ECO:0007669"/>
    <property type="project" value="InterPro"/>
</dbReference>
<comment type="catalytic activity">
    <reaction evidence="6">
        <text>a 1,2-diacyl-sn-glycero-3-phosphocholine + H2O = a 1-acyl-sn-glycero-3-phosphocholine + a fatty acid + H(+)</text>
        <dbReference type="Rhea" id="RHEA:15801"/>
        <dbReference type="ChEBI" id="CHEBI:15377"/>
        <dbReference type="ChEBI" id="CHEBI:15378"/>
        <dbReference type="ChEBI" id="CHEBI:28868"/>
        <dbReference type="ChEBI" id="CHEBI:57643"/>
        <dbReference type="ChEBI" id="CHEBI:58168"/>
        <dbReference type="EC" id="3.1.1.4"/>
    </reaction>
    <physiologicalReaction direction="left-to-right" evidence="6">
        <dbReference type="Rhea" id="RHEA:15802"/>
    </physiologicalReaction>
</comment>
<keyword evidence="8" id="KW-1185">Reference proteome</keyword>
<dbReference type="Gene3D" id="3.40.1090.10">
    <property type="entry name" value="Cytosolic phospholipase A2 catalytic domain"/>
    <property type="match status" value="1"/>
</dbReference>
<dbReference type="PROSITE" id="PS51635">
    <property type="entry name" value="PNPLA"/>
    <property type="match status" value="1"/>
</dbReference>
<dbReference type="STRING" id="35525.A0A0P5V4W6"/>
<dbReference type="InterPro" id="IPR036770">
    <property type="entry name" value="Ankyrin_rpt-contain_sf"/>
</dbReference>
<name>A0A0P5V4W6_9CRUS</name>
<dbReference type="PANTHER" id="PTHR24139">
    <property type="entry name" value="CALCIUM-INDEPENDENT PHOSPHOLIPASE A2"/>
    <property type="match status" value="1"/>
</dbReference>
<keyword evidence="5" id="KW-0443">Lipid metabolism</keyword>
<evidence type="ECO:0000256" key="5">
    <source>
        <dbReference type="ARBA" id="ARBA00023098"/>
    </source>
</evidence>
<dbReference type="InterPro" id="IPR016035">
    <property type="entry name" value="Acyl_Trfase/lysoPLipase"/>
</dbReference>
<dbReference type="EC" id="3.1.1.4" evidence="1"/>
<keyword evidence="4" id="KW-0040">ANK repeat</keyword>